<evidence type="ECO:0008006" key="4">
    <source>
        <dbReference type="Google" id="ProtNLM"/>
    </source>
</evidence>
<dbReference type="RefSeq" id="WP_308985622.1">
    <property type="nucleotide sequence ID" value="NZ_JARXIC010000019.1"/>
</dbReference>
<dbReference type="Proteomes" id="UP001243717">
    <property type="component" value="Unassembled WGS sequence"/>
</dbReference>
<protein>
    <recommendedName>
        <fullName evidence="4">Photosynthesis system II assembly factor Ycf48/Hcf136-like domain-containing protein</fullName>
    </recommendedName>
</protein>
<organism evidence="2 3">
    <name type="scientific">Thalassobacterium sedimentorum</name>
    <dbReference type="NCBI Taxonomy" id="3041258"/>
    <lineage>
        <taxon>Bacteria</taxon>
        <taxon>Pseudomonadati</taxon>
        <taxon>Verrucomicrobiota</taxon>
        <taxon>Opitutia</taxon>
        <taxon>Puniceicoccales</taxon>
        <taxon>Coraliomargaritaceae</taxon>
        <taxon>Thalassobacterium</taxon>
    </lineage>
</organism>
<name>A0ABU1AK53_9BACT</name>
<keyword evidence="3" id="KW-1185">Reference proteome</keyword>
<feature type="signal peptide" evidence="1">
    <location>
        <begin position="1"/>
        <end position="21"/>
    </location>
</feature>
<accession>A0ABU1AK53</accession>
<sequence length="397" mass="42467">MRSFRYLAYFLASACCLVAIEAPSSPLLPIDDNFRALTQNDHRVFGLDYAGTVWSSDDAGDTFDQAYQIAGDSNDTYYTLLALENTVMTVGTDALMARSGNDGSEWDATVNTNYIQGDLKALAARAGTTTVENQWIAVGHDGDQGVVFRSLNDGINWERYDAGTLFADIEFSGAIWTGSAWLICGLKSQIEIGATDYSGVIFRSLDGTTWSLVSDAYAAPVRAIASNAAGEVLAVGERGLVLRSTDDGLSFQRIDGSSFSEDLSSVTADSRGRFIIGGDGKSVLESTAGTLSIIRPAAGGAPGVEALLEADGAILLSGAFLSTPRTLPFNLRIEMLGNYYRLTVDEALSGKVYTLETSTVLEGWEAVPGKTDAGYDSSLSWVLPADGLTRFWRVTEF</sequence>
<feature type="chain" id="PRO_5047178889" description="Photosynthesis system II assembly factor Ycf48/Hcf136-like domain-containing protein" evidence="1">
    <location>
        <begin position="22"/>
        <end position="397"/>
    </location>
</feature>
<proteinExistence type="predicted"/>
<keyword evidence="1" id="KW-0732">Signal</keyword>
<dbReference type="InterPro" id="IPR036278">
    <property type="entry name" value="Sialidase_sf"/>
</dbReference>
<reference evidence="2 3" key="1">
    <citation type="submission" date="2023-04" db="EMBL/GenBank/DDBJ databases">
        <title>A novel bacteria isolated from coastal sediment.</title>
        <authorList>
            <person name="Liu X.-J."/>
            <person name="Du Z.-J."/>
        </authorList>
    </citation>
    <scope>NUCLEOTIDE SEQUENCE [LARGE SCALE GENOMIC DNA]</scope>
    <source>
        <strain evidence="2 3">SDUM461004</strain>
    </source>
</reference>
<dbReference type="EMBL" id="JARXIC010000019">
    <property type="protein sequence ID" value="MDQ8195163.1"/>
    <property type="molecule type" value="Genomic_DNA"/>
</dbReference>
<evidence type="ECO:0000313" key="3">
    <source>
        <dbReference type="Proteomes" id="UP001243717"/>
    </source>
</evidence>
<evidence type="ECO:0000256" key="1">
    <source>
        <dbReference type="SAM" id="SignalP"/>
    </source>
</evidence>
<dbReference type="Gene3D" id="2.130.10.10">
    <property type="entry name" value="YVTN repeat-like/Quinoprotein amine dehydrogenase"/>
    <property type="match status" value="1"/>
</dbReference>
<comment type="caution">
    <text evidence="2">The sequence shown here is derived from an EMBL/GenBank/DDBJ whole genome shotgun (WGS) entry which is preliminary data.</text>
</comment>
<evidence type="ECO:0000313" key="2">
    <source>
        <dbReference type="EMBL" id="MDQ8195163.1"/>
    </source>
</evidence>
<dbReference type="InterPro" id="IPR015943">
    <property type="entry name" value="WD40/YVTN_repeat-like_dom_sf"/>
</dbReference>
<gene>
    <name evidence="2" type="ORF">QEH59_12055</name>
</gene>
<dbReference type="SUPFAM" id="SSF50939">
    <property type="entry name" value="Sialidases"/>
    <property type="match status" value="1"/>
</dbReference>